<dbReference type="PANTHER" id="PTHR43806">
    <property type="entry name" value="PEPTIDASE S8"/>
    <property type="match status" value="1"/>
</dbReference>
<sequence>MRIPQTTRPLGVEALEARDLLSAATPISLINSAPYDPHSIIVGWTNSPATFGTPAQDAVDLGNGEYRIDLKSSFNVEQALAYYWADSNVTFAQPDYTVTMAAASITNDPYSSSQWALQNINAAGAWSITTGAQSVLVATIDSGVDYNAPDLAGNIWSGLGYNFLNNTANPMDDNGHGTVVAGIIGAVGNNGIGVAGVDWNVKIMALKFLDSSGNGQMSNAIRALNYAVANGAKVVNMSFSGGAYDPGMAAAIQNAQNHGVIIVTAAGNSGTNIDTNPDYPASYSYSNVITVAAIDSNNNLASFSNYGPNTVDLAAPGVSILSTTLNGGYAYYSGTSMAAPFVTGAVALIYSLHPNWTYQQVIADIEQNVDPVAGLQGKVKTGGKLDLAKAVAASMSSSAPVTSSPTVSGPYVTSSVFSGSAVTNLNNVRVTFSSAINIASLQNAVSITSPNGSTVPITSITAVAGSNNTQFDIHFANGTVGGRYNLVINNAAKDLAGNGLDQNRNGTSGQTSDYYYGSSVLQISAGAYGSPPLIQVFDPSTGSLKFSFYAFDPSFLGGVSVALGNVLGNGTQEIIVGAGLGGGGHVQVFDGNNGTLLRSFLTYPGYNGAISVAAGDVMGSGYDEIITGSGFGTQGHVKVFDVSNSTNPNPQVSFYAYAAGYIGGVSVAAGNISGNGKASIITGSALGASHIEAFSIISGSPVLTLSFMAFGSNSTGVNVTTNTSTGTAKIVATTNDGSVNYFNASGNSVQIASVPATIATVTPLFASTQTEQTGREDVLVSRARPQASITSFLNNEPSLPLMLS</sequence>
<dbReference type="GO" id="GO:0006508">
    <property type="term" value="P:proteolysis"/>
    <property type="evidence" value="ECO:0007669"/>
    <property type="project" value="UniProtKB-KW"/>
</dbReference>
<dbReference type="PRINTS" id="PR00723">
    <property type="entry name" value="SUBTILISIN"/>
</dbReference>
<dbReference type="RefSeq" id="WP_213494263.1">
    <property type="nucleotide sequence ID" value="NZ_CP074694.1"/>
</dbReference>
<evidence type="ECO:0000256" key="4">
    <source>
        <dbReference type="ARBA" id="ARBA00022801"/>
    </source>
</evidence>
<dbReference type="PROSITE" id="PS00138">
    <property type="entry name" value="SUBTILASE_SER"/>
    <property type="match status" value="1"/>
</dbReference>
<evidence type="ECO:0000313" key="11">
    <source>
        <dbReference type="Proteomes" id="UP000676194"/>
    </source>
</evidence>
<dbReference type="InterPro" id="IPR023828">
    <property type="entry name" value="Peptidase_S8_Ser-AS"/>
</dbReference>
<dbReference type="PROSITE" id="PS51892">
    <property type="entry name" value="SUBTILASE"/>
    <property type="match status" value="1"/>
</dbReference>
<dbReference type="AlphaFoldDB" id="A0A8E6B314"/>
<evidence type="ECO:0000256" key="5">
    <source>
        <dbReference type="ARBA" id="ARBA00022825"/>
    </source>
</evidence>
<accession>A0A8E6B314</accession>
<proteinExistence type="inferred from homology"/>
<dbReference type="KEGG" id="tsph:KIH39_16205"/>
<dbReference type="InterPro" id="IPR050131">
    <property type="entry name" value="Peptidase_S8_subtilisin-like"/>
</dbReference>
<evidence type="ECO:0000256" key="7">
    <source>
        <dbReference type="PROSITE-ProRule" id="PRU01240"/>
    </source>
</evidence>
<protein>
    <submittedName>
        <fullName evidence="10">S8 family serine peptidase</fullName>
    </submittedName>
</protein>
<evidence type="ECO:0000256" key="1">
    <source>
        <dbReference type="ARBA" id="ARBA00011073"/>
    </source>
</evidence>
<dbReference type="CDD" id="cd07473">
    <property type="entry name" value="Peptidases_S8_Subtilisin_like"/>
    <property type="match status" value="1"/>
</dbReference>
<dbReference type="Pfam" id="PF00082">
    <property type="entry name" value="Peptidase_S8"/>
    <property type="match status" value="1"/>
</dbReference>
<evidence type="ECO:0000256" key="3">
    <source>
        <dbReference type="ARBA" id="ARBA00022729"/>
    </source>
</evidence>
<evidence type="ECO:0000313" key="10">
    <source>
        <dbReference type="EMBL" id="QVL30392.1"/>
    </source>
</evidence>
<dbReference type="SUPFAM" id="SSF50998">
    <property type="entry name" value="Quinoprotein alcohol dehydrogenase-like"/>
    <property type="match status" value="1"/>
</dbReference>
<dbReference type="InterPro" id="IPR000209">
    <property type="entry name" value="Peptidase_S8/S53_dom"/>
</dbReference>
<feature type="active site" description="Charge relay system" evidence="6 7">
    <location>
        <position position="176"/>
    </location>
</feature>
<feature type="domain" description="SbsA Ig-like" evidence="9">
    <location>
        <begin position="410"/>
        <end position="503"/>
    </location>
</feature>
<evidence type="ECO:0000259" key="8">
    <source>
        <dbReference type="Pfam" id="PF00082"/>
    </source>
</evidence>
<dbReference type="Gene3D" id="3.40.50.200">
    <property type="entry name" value="Peptidase S8/S53 domain"/>
    <property type="match status" value="1"/>
</dbReference>
<comment type="similarity">
    <text evidence="1 7">Belongs to the peptidase S8 family.</text>
</comment>
<dbReference type="InterPro" id="IPR014755">
    <property type="entry name" value="Cu-Rt/internalin_Ig-like"/>
</dbReference>
<keyword evidence="2 7" id="KW-0645">Protease</keyword>
<keyword evidence="3" id="KW-0732">Signal</keyword>
<dbReference type="Pfam" id="PF13205">
    <property type="entry name" value="Big_5"/>
    <property type="match status" value="1"/>
</dbReference>
<dbReference type="InterPro" id="IPR011047">
    <property type="entry name" value="Quinoprotein_ADH-like_sf"/>
</dbReference>
<keyword evidence="4 7" id="KW-0378">Hydrolase</keyword>
<dbReference type="InterPro" id="IPR015500">
    <property type="entry name" value="Peptidase_S8_subtilisin-rel"/>
</dbReference>
<keyword evidence="11" id="KW-1185">Reference proteome</keyword>
<feature type="domain" description="Peptidase S8/S53" evidence="8">
    <location>
        <begin position="134"/>
        <end position="368"/>
    </location>
</feature>
<dbReference type="SUPFAM" id="SSF52743">
    <property type="entry name" value="Subtilisin-like"/>
    <property type="match status" value="1"/>
</dbReference>
<evidence type="ECO:0000259" key="9">
    <source>
        <dbReference type="Pfam" id="PF13205"/>
    </source>
</evidence>
<keyword evidence="5 7" id="KW-0720">Serine protease</keyword>
<feature type="active site" description="Charge relay system" evidence="6 7">
    <location>
        <position position="336"/>
    </location>
</feature>
<dbReference type="InterPro" id="IPR036852">
    <property type="entry name" value="Peptidase_S8/S53_dom_sf"/>
</dbReference>
<dbReference type="EMBL" id="CP074694">
    <property type="protein sequence ID" value="QVL30392.1"/>
    <property type="molecule type" value="Genomic_DNA"/>
</dbReference>
<dbReference type="GO" id="GO:0004252">
    <property type="term" value="F:serine-type endopeptidase activity"/>
    <property type="evidence" value="ECO:0007669"/>
    <property type="project" value="UniProtKB-UniRule"/>
</dbReference>
<organism evidence="10 11">
    <name type="scientific">Telmatocola sphagniphila</name>
    <dbReference type="NCBI Taxonomy" id="1123043"/>
    <lineage>
        <taxon>Bacteria</taxon>
        <taxon>Pseudomonadati</taxon>
        <taxon>Planctomycetota</taxon>
        <taxon>Planctomycetia</taxon>
        <taxon>Gemmatales</taxon>
        <taxon>Gemmataceae</taxon>
    </lineage>
</organism>
<dbReference type="InterPro" id="IPR034204">
    <property type="entry name" value="PfSUB1-like_cat_dom"/>
</dbReference>
<dbReference type="InterPro" id="IPR032812">
    <property type="entry name" value="SbsA_Ig"/>
</dbReference>
<reference evidence="10" key="1">
    <citation type="submission" date="2021-05" db="EMBL/GenBank/DDBJ databases">
        <title>Complete genome sequence of the cellulolytic planctomycete Telmatocola sphagniphila SP2T and characterization of the first cellulase from planctomycetes.</title>
        <authorList>
            <person name="Rakitin A.L."/>
            <person name="Beletsky A.V."/>
            <person name="Naumoff D.G."/>
            <person name="Kulichevskaya I.S."/>
            <person name="Mardanov A.V."/>
            <person name="Ravin N.V."/>
            <person name="Dedysh S.N."/>
        </authorList>
    </citation>
    <scope>NUCLEOTIDE SEQUENCE</scope>
    <source>
        <strain evidence="10">SP2T</strain>
    </source>
</reference>
<dbReference type="Proteomes" id="UP000676194">
    <property type="component" value="Chromosome"/>
</dbReference>
<dbReference type="InterPro" id="IPR022398">
    <property type="entry name" value="Peptidase_S8_His-AS"/>
</dbReference>
<name>A0A8E6B314_9BACT</name>
<evidence type="ECO:0000256" key="6">
    <source>
        <dbReference type="PIRSR" id="PIRSR615500-1"/>
    </source>
</evidence>
<gene>
    <name evidence="10" type="ORF">KIH39_16205</name>
</gene>
<dbReference type="PANTHER" id="PTHR43806:SF11">
    <property type="entry name" value="CEREVISIN-RELATED"/>
    <property type="match status" value="1"/>
</dbReference>
<evidence type="ECO:0000256" key="2">
    <source>
        <dbReference type="ARBA" id="ARBA00022670"/>
    </source>
</evidence>
<dbReference type="Gene3D" id="2.60.40.1220">
    <property type="match status" value="1"/>
</dbReference>
<feature type="active site" description="Charge relay system" evidence="6 7">
    <location>
        <position position="141"/>
    </location>
</feature>
<dbReference type="PROSITE" id="PS00137">
    <property type="entry name" value="SUBTILASE_HIS"/>
    <property type="match status" value="1"/>
</dbReference>